<dbReference type="Gene3D" id="3.90.550.10">
    <property type="entry name" value="Spore Coat Polysaccharide Biosynthesis Protein SpsA, Chain A"/>
    <property type="match status" value="1"/>
</dbReference>
<gene>
    <name evidence="2" type="ORF">NIES267_64930</name>
</gene>
<dbReference type="InterPro" id="IPR029044">
    <property type="entry name" value="Nucleotide-diphossugar_trans"/>
</dbReference>
<dbReference type="EMBL" id="AP018227">
    <property type="protein sequence ID" value="BAY86982.1"/>
    <property type="molecule type" value="Genomic_DNA"/>
</dbReference>
<keyword evidence="3" id="KW-1185">Reference proteome</keyword>
<dbReference type="SUPFAM" id="SSF53448">
    <property type="entry name" value="Nucleotide-diphospho-sugar transferases"/>
    <property type="match status" value="1"/>
</dbReference>
<dbReference type="PANTHER" id="PTHR43685:SF3">
    <property type="entry name" value="SLR2126 PROTEIN"/>
    <property type="match status" value="1"/>
</dbReference>
<protein>
    <submittedName>
        <fullName evidence="2">Family 2 glycosyl transferase</fullName>
    </submittedName>
</protein>
<dbReference type="InterPro" id="IPR050834">
    <property type="entry name" value="Glycosyltransf_2"/>
</dbReference>
<dbReference type="AlphaFoldDB" id="A0A1Z4M0I3"/>
<organism evidence="2 3">
    <name type="scientific">Calothrix parasitica NIES-267</name>
    <dbReference type="NCBI Taxonomy" id="1973488"/>
    <lineage>
        <taxon>Bacteria</taxon>
        <taxon>Bacillati</taxon>
        <taxon>Cyanobacteriota</taxon>
        <taxon>Cyanophyceae</taxon>
        <taxon>Nostocales</taxon>
        <taxon>Calotrichaceae</taxon>
        <taxon>Calothrix</taxon>
    </lineage>
</organism>
<dbReference type="InterPro" id="IPR001173">
    <property type="entry name" value="Glyco_trans_2-like"/>
</dbReference>
<evidence type="ECO:0000313" key="3">
    <source>
        <dbReference type="Proteomes" id="UP000218418"/>
    </source>
</evidence>
<name>A0A1Z4M0I3_9CYAN</name>
<keyword evidence="2" id="KW-0808">Transferase</keyword>
<dbReference type="Proteomes" id="UP000218418">
    <property type="component" value="Chromosome"/>
</dbReference>
<evidence type="ECO:0000259" key="1">
    <source>
        <dbReference type="Pfam" id="PF00535"/>
    </source>
</evidence>
<evidence type="ECO:0000313" key="2">
    <source>
        <dbReference type="EMBL" id="BAY86982.1"/>
    </source>
</evidence>
<dbReference type="GO" id="GO:0016740">
    <property type="term" value="F:transferase activity"/>
    <property type="evidence" value="ECO:0007669"/>
    <property type="project" value="UniProtKB-KW"/>
</dbReference>
<sequence length="300" mass="34145">MDILNSSIPFISIVIPTYNRPDKLAECLESLTQLEYPRDAYEVIVVDDGSQMSLESVVKSFNNQIKITLLKQTNAGPATARNTGAKQAKGAFIAFTDDDCKPAPDWLSKIAACFANTPDCLIGGKTINILSENPFSTASQELINYLYSYYNRDPQKATFFASNNIAISKERFHEIGGFDTTYPRAAAEDREFCDRWLQYGNRMIYVPEVNVYHAHKLTLSSYWKQHFFYGRGAFCFHQVRAKRAHREIKVEPISFYFNLLKYPLSQNISQPKLLLSALLFVSQVAGVAGFFWERNYQTSN</sequence>
<dbReference type="PANTHER" id="PTHR43685">
    <property type="entry name" value="GLYCOSYLTRANSFERASE"/>
    <property type="match status" value="1"/>
</dbReference>
<dbReference type="OrthoDB" id="153025at2"/>
<accession>A0A1Z4M0I3</accession>
<feature type="domain" description="Glycosyltransferase 2-like" evidence="1">
    <location>
        <begin position="12"/>
        <end position="175"/>
    </location>
</feature>
<proteinExistence type="predicted"/>
<dbReference type="Pfam" id="PF00535">
    <property type="entry name" value="Glycos_transf_2"/>
    <property type="match status" value="1"/>
</dbReference>
<reference evidence="2 3" key="1">
    <citation type="submission" date="2017-06" db="EMBL/GenBank/DDBJ databases">
        <title>Genome sequencing of cyanobaciteial culture collection at National Institute for Environmental Studies (NIES).</title>
        <authorList>
            <person name="Hirose Y."/>
            <person name="Shimura Y."/>
            <person name="Fujisawa T."/>
            <person name="Nakamura Y."/>
            <person name="Kawachi M."/>
        </authorList>
    </citation>
    <scope>NUCLEOTIDE SEQUENCE [LARGE SCALE GENOMIC DNA]</scope>
    <source>
        <strain evidence="2 3">NIES-267</strain>
    </source>
</reference>